<dbReference type="OrthoDB" id="1250632at2"/>
<protein>
    <submittedName>
        <fullName evidence="2">Uncharacterized protein</fullName>
    </submittedName>
</protein>
<dbReference type="AlphaFoldDB" id="A0A1M7KU36"/>
<feature type="transmembrane region" description="Helical" evidence="1">
    <location>
        <begin position="70"/>
        <end position="92"/>
    </location>
</feature>
<proteinExistence type="predicted"/>
<gene>
    <name evidence="2" type="ORF">SAMN05444484_108137</name>
</gene>
<evidence type="ECO:0000313" key="3">
    <source>
        <dbReference type="Proteomes" id="UP000184028"/>
    </source>
</evidence>
<dbReference type="RefSeq" id="WP_143155074.1">
    <property type="nucleotide sequence ID" value="NZ_FRBT01000008.1"/>
</dbReference>
<feature type="transmembrane region" description="Helical" evidence="1">
    <location>
        <begin position="12"/>
        <end position="28"/>
    </location>
</feature>
<keyword evidence="3" id="KW-1185">Reference proteome</keyword>
<keyword evidence="1" id="KW-0812">Transmembrane</keyword>
<evidence type="ECO:0000313" key="2">
    <source>
        <dbReference type="EMBL" id="SHM69061.1"/>
    </source>
</evidence>
<keyword evidence="1" id="KW-0472">Membrane</keyword>
<keyword evidence="1" id="KW-1133">Transmembrane helix</keyword>
<sequence>MIKYLSSFFNSWWKPILFWITSTILLIISNTFNNPTFEDISFTIFCFGLLSLLISAFYQLSKKEWLKTIFTLLLFVGTIFIGIIFVIMISFIEQDKPDTWAENLKIPKNIQISNPVDMESGINQDEKKPDSITNKIVKKTEFQLYNSFQPGLYEYDFWIGKIESGTIYLKAFEITQNISLSDESLPKRTAISVYNPTDNIKKYGTSNHFTIYEGDWGQPYAARFEVWFKPDNGKKEIKLFAKNYKIEGWMR</sequence>
<dbReference type="Proteomes" id="UP000184028">
    <property type="component" value="Unassembled WGS sequence"/>
</dbReference>
<organism evidence="2 3">
    <name type="scientific">Flavobacterium chilense</name>
    <dbReference type="NCBI Taxonomy" id="946677"/>
    <lineage>
        <taxon>Bacteria</taxon>
        <taxon>Pseudomonadati</taxon>
        <taxon>Bacteroidota</taxon>
        <taxon>Flavobacteriia</taxon>
        <taxon>Flavobacteriales</taxon>
        <taxon>Flavobacteriaceae</taxon>
        <taxon>Flavobacterium</taxon>
    </lineage>
</organism>
<feature type="transmembrane region" description="Helical" evidence="1">
    <location>
        <begin position="40"/>
        <end position="58"/>
    </location>
</feature>
<accession>A0A1M7KU36</accession>
<reference evidence="3" key="1">
    <citation type="submission" date="2016-11" db="EMBL/GenBank/DDBJ databases">
        <authorList>
            <person name="Varghese N."/>
            <person name="Submissions S."/>
        </authorList>
    </citation>
    <scope>NUCLEOTIDE SEQUENCE [LARGE SCALE GENOMIC DNA]</scope>
    <source>
        <strain evidence="3">DSM 24724</strain>
    </source>
</reference>
<evidence type="ECO:0000256" key="1">
    <source>
        <dbReference type="SAM" id="Phobius"/>
    </source>
</evidence>
<dbReference type="EMBL" id="FRBT01000008">
    <property type="protein sequence ID" value="SHM69061.1"/>
    <property type="molecule type" value="Genomic_DNA"/>
</dbReference>
<name>A0A1M7KU36_9FLAO</name>